<protein>
    <recommendedName>
        <fullName evidence="6">Mutator family transposase</fullName>
    </recommendedName>
</protein>
<sequence length="156" mass="17059">MAETFTAETPTAELDSLIKDAVKEGTTIDGADGLRNELTKAVLERALNSELTHIFGYEAGDPAGPGSGILANGTTPKTVTTFNGRVKIDSPRDRTGRLIRRFAAKKDRRFDSINSIVLSLYPRGIATPDIMMHLAEVYACRCRGERISNSYRGRGR</sequence>
<comment type="function">
    <text evidence="1 6">Required for the transposition of the insertion element.</text>
</comment>
<evidence type="ECO:0000256" key="6">
    <source>
        <dbReference type="RuleBase" id="RU365089"/>
    </source>
</evidence>
<name>A0A378SF18_9MYCO</name>
<keyword evidence="5 6" id="KW-0233">DNA recombination</keyword>
<dbReference type="GO" id="GO:0003677">
    <property type="term" value="F:DNA binding"/>
    <property type="evidence" value="ECO:0007669"/>
    <property type="project" value="UniProtKB-UniRule"/>
</dbReference>
<dbReference type="GO" id="GO:0004803">
    <property type="term" value="F:transposase activity"/>
    <property type="evidence" value="ECO:0007669"/>
    <property type="project" value="UniProtKB-UniRule"/>
</dbReference>
<dbReference type="Pfam" id="PF00872">
    <property type="entry name" value="Transposase_mut"/>
    <property type="match status" value="1"/>
</dbReference>
<accession>A0A378SF18</accession>
<dbReference type="AlphaFoldDB" id="A0A378SF18"/>
<proteinExistence type="inferred from homology"/>
<evidence type="ECO:0000256" key="1">
    <source>
        <dbReference type="ARBA" id="ARBA00002190"/>
    </source>
</evidence>
<dbReference type="Proteomes" id="UP000254291">
    <property type="component" value="Unassembled WGS sequence"/>
</dbReference>
<evidence type="ECO:0000256" key="5">
    <source>
        <dbReference type="ARBA" id="ARBA00023172"/>
    </source>
</evidence>
<organism evidence="7 8">
    <name type="scientific">Mycolicibacterium gilvum</name>
    <dbReference type="NCBI Taxonomy" id="1804"/>
    <lineage>
        <taxon>Bacteria</taxon>
        <taxon>Bacillati</taxon>
        <taxon>Actinomycetota</taxon>
        <taxon>Actinomycetes</taxon>
        <taxon>Mycobacteriales</taxon>
        <taxon>Mycobacteriaceae</taxon>
        <taxon>Mycolicibacterium</taxon>
    </lineage>
</organism>
<dbReference type="EMBL" id="UGQM01000001">
    <property type="protein sequence ID" value="STZ41452.1"/>
    <property type="molecule type" value="Genomic_DNA"/>
</dbReference>
<comment type="similarity">
    <text evidence="2 6">Belongs to the transposase mutator family.</text>
</comment>
<dbReference type="PANTHER" id="PTHR33217">
    <property type="entry name" value="TRANSPOSASE FOR INSERTION SEQUENCE ELEMENT IS1081"/>
    <property type="match status" value="1"/>
</dbReference>
<reference evidence="7 8" key="1">
    <citation type="submission" date="2018-06" db="EMBL/GenBank/DDBJ databases">
        <authorList>
            <consortium name="Pathogen Informatics"/>
            <person name="Doyle S."/>
        </authorList>
    </citation>
    <scope>NUCLEOTIDE SEQUENCE [LARGE SCALE GENOMIC DNA]</scope>
    <source>
        <strain evidence="7 8">NCTC10742</strain>
    </source>
</reference>
<evidence type="ECO:0000256" key="4">
    <source>
        <dbReference type="ARBA" id="ARBA00023125"/>
    </source>
</evidence>
<gene>
    <name evidence="7" type="ORF">NCTC10742_00655</name>
</gene>
<evidence type="ECO:0000256" key="2">
    <source>
        <dbReference type="ARBA" id="ARBA00010961"/>
    </source>
</evidence>
<evidence type="ECO:0000256" key="3">
    <source>
        <dbReference type="ARBA" id="ARBA00022578"/>
    </source>
</evidence>
<keyword evidence="6" id="KW-0814">Transposable element</keyword>
<dbReference type="InterPro" id="IPR001207">
    <property type="entry name" value="Transposase_mutator"/>
</dbReference>
<keyword evidence="4 6" id="KW-0238">DNA-binding</keyword>
<dbReference type="RefSeq" id="WP_172527697.1">
    <property type="nucleotide sequence ID" value="NZ_JACKST010000116.1"/>
</dbReference>
<evidence type="ECO:0000313" key="8">
    <source>
        <dbReference type="Proteomes" id="UP000254291"/>
    </source>
</evidence>
<dbReference type="GO" id="GO:0006313">
    <property type="term" value="P:DNA transposition"/>
    <property type="evidence" value="ECO:0007669"/>
    <property type="project" value="UniProtKB-UniRule"/>
</dbReference>
<evidence type="ECO:0000313" key="7">
    <source>
        <dbReference type="EMBL" id="STZ41452.1"/>
    </source>
</evidence>
<dbReference type="PANTHER" id="PTHR33217:SF8">
    <property type="entry name" value="MUTATOR FAMILY TRANSPOSASE"/>
    <property type="match status" value="1"/>
</dbReference>
<keyword evidence="3 6" id="KW-0815">Transposition</keyword>